<dbReference type="GO" id="GO:0005524">
    <property type="term" value="F:ATP binding"/>
    <property type="evidence" value="ECO:0007669"/>
    <property type="project" value="InterPro"/>
</dbReference>
<name>A0A843WVC0_COLES</name>
<evidence type="ECO:0000313" key="3">
    <source>
        <dbReference type="EMBL" id="MQM10398.1"/>
    </source>
</evidence>
<dbReference type="GO" id="GO:0007165">
    <property type="term" value="P:signal transduction"/>
    <property type="evidence" value="ECO:0007669"/>
    <property type="project" value="TreeGrafter"/>
</dbReference>
<dbReference type="SMART" id="SM00220">
    <property type="entry name" value="S_TKc"/>
    <property type="match status" value="1"/>
</dbReference>
<comment type="caution">
    <text evidence="3">The sequence shown here is derived from an EMBL/GenBank/DDBJ whole genome shotgun (WGS) entry which is preliminary data.</text>
</comment>
<feature type="compositionally biased region" description="Basic and acidic residues" evidence="1">
    <location>
        <begin position="111"/>
        <end position="122"/>
    </location>
</feature>
<dbReference type="InterPro" id="IPR000719">
    <property type="entry name" value="Prot_kinase_dom"/>
</dbReference>
<evidence type="ECO:0000313" key="4">
    <source>
        <dbReference type="Proteomes" id="UP000652761"/>
    </source>
</evidence>
<dbReference type="SUPFAM" id="SSF56112">
    <property type="entry name" value="Protein kinase-like (PK-like)"/>
    <property type="match status" value="2"/>
</dbReference>
<dbReference type="InterPro" id="IPR011009">
    <property type="entry name" value="Kinase-like_dom_sf"/>
</dbReference>
<dbReference type="GO" id="GO:0004672">
    <property type="term" value="F:protein kinase activity"/>
    <property type="evidence" value="ECO:0007669"/>
    <property type="project" value="InterPro"/>
</dbReference>
<dbReference type="Proteomes" id="UP000652761">
    <property type="component" value="Unassembled WGS sequence"/>
</dbReference>
<organism evidence="3 4">
    <name type="scientific">Colocasia esculenta</name>
    <name type="common">Wild taro</name>
    <name type="synonym">Arum esculentum</name>
    <dbReference type="NCBI Taxonomy" id="4460"/>
    <lineage>
        <taxon>Eukaryota</taxon>
        <taxon>Viridiplantae</taxon>
        <taxon>Streptophyta</taxon>
        <taxon>Embryophyta</taxon>
        <taxon>Tracheophyta</taxon>
        <taxon>Spermatophyta</taxon>
        <taxon>Magnoliopsida</taxon>
        <taxon>Liliopsida</taxon>
        <taxon>Araceae</taxon>
        <taxon>Aroideae</taxon>
        <taxon>Colocasieae</taxon>
        <taxon>Colocasia</taxon>
    </lineage>
</organism>
<dbReference type="OrthoDB" id="275301at2759"/>
<dbReference type="EMBL" id="NMUH01004662">
    <property type="protein sequence ID" value="MQM10398.1"/>
    <property type="molecule type" value="Genomic_DNA"/>
</dbReference>
<evidence type="ECO:0000256" key="1">
    <source>
        <dbReference type="SAM" id="MobiDB-lite"/>
    </source>
</evidence>
<dbReference type="PANTHER" id="PTHR48011">
    <property type="entry name" value="CCR4-NOT TRANSCRIPTIONAL COMPLEX SUBUNIT CAF120-RELATED"/>
    <property type="match status" value="1"/>
</dbReference>
<sequence length="331" mass="36301">MNTPSLDSPHVVRCMGHECSGRPDGEQRFNLFMEYMAGGSLSDILHRFGGTLDETVVRTYTKEILQDERTCHSRRVAAAGFAAALSPHIASPSPSPWHRVALRPPQPARKGKGDGIRVEKGRGVNMRDSPVDGAGATEERGAWFAADILSLGCTVIEMATGRPPTWGVDELPDSTAAAVFRIAYGDDKPRFPTGLSEEGVDFLSRCLQRDPRLRWDVEGLPNHPFVTGNYWEDRCPCNGNAGSPTSILGEGRWCLEEADDSSMKRASGIGMRLPVTARRMEGEGRRQRCDEMDVAESGSWLLVRSDCVFSRRQIPLFAYEGGQAILLGCFG</sequence>
<accession>A0A843WVC0</accession>
<dbReference type="AlphaFoldDB" id="A0A843WVC0"/>
<keyword evidence="4" id="KW-1185">Reference proteome</keyword>
<proteinExistence type="predicted"/>
<evidence type="ECO:0000259" key="2">
    <source>
        <dbReference type="PROSITE" id="PS50011"/>
    </source>
</evidence>
<reference evidence="3" key="1">
    <citation type="submission" date="2017-07" db="EMBL/GenBank/DDBJ databases">
        <title>Taro Niue Genome Assembly and Annotation.</title>
        <authorList>
            <person name="Atibalentja N."/>
            <person name="Keating K."/>
            <person name="Fields C.J."/>
        </authorList>
    </citation>
    <scope>NUCLEOTIDE SEQUENCE</scope>
    <source>
        <strain evidence="3">Niue_2</strain>
        <tissue evidence="3">Leaf</tissue>
    </source>
</reference>
<feature type="region of interest" description="Disordered" evidence="1">
    <location>
        <begin position="103"/>
        <end position="133"/>
    </location>
</feature>
<dbReference type="PROSITE" id="PS50011">
    <property type="entry name" value="PROTEIN_KINASE_DOM"/>
    <property type="match status" value="1"/>
</dbReference>
<gene>
    <name evidence="3" type="ORF">Taro_043284</name>
</gene>
<dbReference type="InterPro" id="IPR052751">
    <property type="entry name" value="Plant_MAPKKK"/>
</dbReference>
<feature type="domain" description="Protein kinase" evidence="2">
    <location>
        <begin position="1"/>
        <end position="226"/>
    </location>
</feature>
<dbReference type="Pfam" id="PF00069">
    <property type="entry name" value="Pkinase"/>
    <property type="match status" value="1"/>
</dbReference>
<dbReference type="Gene3D" id="1.10.510.10">
    <property type="entry name" value="Transferase(Phosphotransferase) domain 1"/>
    <property type="match status" value="2"/>
</dbReference>
<dbReference type="PANTHER" id="PTHR48011:SF5">
    <property type="entry name" value="PROTEIN KINASE DOMAIN-CONTAINING PROTEIN"/>
    <property type="match status" value="1"/>
</dbReference>
<protein>
    <recommendedName>
        <fullName evidence="2">Protein kinase domain-containing protein</fullName>
    </recommendedName>
</protein>